<evidence type="ECO:0000256" key="5">
    <source>
        <dbReference type="ARBA" id="ARBA00023098"/>
    </source>
</evidence>
<keyword evidence="5" id="KW-0443">Lipid metabolism</keyword>
<protein>
    <submittedName>
        <fullName evidence="7">Cyclopropane-fatty-acyl-phospholipid synthase</fullName>
    </submittedName>
</protein>
<dbReference type="Pfam" id="PF25371">
    <property type="entry name" value="DUF7884"/>
    <property type="match status" value="1"/>
</dbReference>
<feature type="domain" description="DUF7884" evidence="6">
    <location>
        <begin position="40"/>
        <end position="116"/>
    </location>
</feature>
<dbReference type="GO" id="GO:0032259">
    <property type="term" value="P:methylation"/>
    <property type="evidence" value="ECO:0007669"/>
    <property type="project" value="UniProtKB-KW"/>
</dbReference>
<evidence type="ECO:0000259" key="6">
    <source>
        <dbReference type="Pfam" id="PF25371"/>
    </source>
</evidence>
<keyword evidence="2" id="KW-0489">Methyltransferase</keyword>
<evidence type="ECO:0000256" key="2">
    <source>
        <dbReference type="ARBA" id="ARBA00022603"/>
    </source>
</evidence>
<sequence>MKDEKTDFLGISSGSRDGAAALLRGHGERDALGIERRLLQKLAASMGDPPLLIRLWDGSEIRLGGGAPVDVGITIHDRGALWRMLLHPELHFGDDYSTGRIEVNGDLVQFLETLFLSRPPLASDGFMEQLRNRFARASCNTLAGSRQNIQHHYDLSNDFYSLWLDERMQYTCAYFATPEASLAEAQVAKLDHVCRKLRLKPGETVFEAGCGWGGLARHMARNYGVKVRAFNISREQLRYARARAREEGVEDWVEYVEDDYRNITGTCDAFVSVGMLEHVGVEHYRELGEVVDRCLSEDGRGLIHSIGKNRARPMTPWIERRIFPGAYPPTLGQMMEIFEPREFSILDVENLRLHYARTLDGWLERFDARQDEIERMFDRSFVRAWRFYLASSLASFSTGSLQLFQVLFTRPRNNAIPWTRAHLYREGD</sequence>
<dbReference type="STRING" id="415747.SAMN03097708_01510"/>
<dbReference type="InterPro" id="IPR057206">
    <property type="entry name" value="DUF7884"/>
</dbReference>
<dbReference type="Proteomes" id="UP000199648">
    <property type="component" value="Unassembled WGS sequence"/>
</dbReference>
<dbReference type="SUPFAM" id="SSF53335">
    <property type="entry name" value="S-adenosyl-L-methionine-dependent methyltransferases"/>
    <property type="match status" value="1"/>
</dbReference>
<dbReference type="InterPro" id="IPR050723">
    <property type="entry name" value="CFA/CMAS"/>
</dbReference>
<dbReference type="RefSeq" id="WP_092994817.1">
    <property type="nucleotide sequence ID" value="NZ_FMWD01000004.1"/>
</dbReference>
<accession>A0A1G5Q813</accession>
<evidence type="ECO:0000256" key="4">
    <source>
        <dbReference type="ARBA" id="ARBA00022691"/>
    </source>
</evidence>
<organism evidence="7 8">
    <name type="scientific">Thiohalomonas denitrificans</name>
    <dbReference type="NCBI Taxonomy" id="415747"/>
    <lineage>
        <taxon>Bacteria</taxon>
        <taxon>Pseudomonadati</taxon>
        <taxon>Pseudomonadota</taxon>
        <taxon>Gammaproteobacteria</taxon>
        <taxon>Thiohalomonadales</taxon>
        <taxon>Thiohalomonadaceae</taxon>
        <taxon>Thiohalomonas</taxon>
    </lineage>
</organism>
<keyword evidence="8" id="KW-1185">Reference proteome</keyword>
<gene>
    <name evidence="7" type="ORF">SAMN03097708_01510</name>
</gene>
<keyword evidence="4" id="KW-0949">S-adenosyl-L-methionine</keyword>
<dbReference type="AlphaFoldDB" id="A0A1G5Q813"/>
<dbReference type="EMBL" id="FMWD01000004">
    <property type="protein sequence ID" value="SCZ57792.1"/>
    <property type="molecule type" value="Genomic_DNA"/>
</dbReference>
<dbReference type="CDD" id="cd02440">
    <property type="entry name" value="AdoMet_MTases"/>
    <property type="match status" value="1"/>
</dbReference>
<evidence type="ECO:0000256" key="3">
    <source>
        <dbReference type="ARBA" id="ARBA00022679"/>
    </source>
</evidence>
<name>A0A1G5Q813_9GAMM</name>
<dbReference type="Pfam" id="PF02353">
    <property type="entry name" value="CMAS"/>
    <property type="match status" value="1"/>
</dbReference>
<dbReference type="PANTHER" id="PTHR43667">
    <property type="entry name" value="CYCLOPROPANE-FATTY-ACYL-PHOSPHOLIPID SYNTHASE"/>
    <property type="match status" value="1"/>
</dbReference>
<dbReference type="InterPro" id="IPR003333">
    <property type="entry name" value="CMAS"/>
</dbReference>
<dbReference type="GO" id="GO:0008610">
    <property type="term" value="P:lipid biosynthetic process"/>
    <property type="evidence" value="ECO:0007669"/>
    <property type="project" value="InterPro"/>
</dbReference>
<dbReference type="InterPro" id="IPR029063">
    <property type="entry name" value="SAM-dependent_MTases_sf"/>
</dbReference>
<dbReference type="PIRSF" id="PIRSF003085">
    <property type="entry name" value="CMAS"/>
    <property type="match status" value="1"/>
</dbReference>
<evidence type="ECO:0000256" key="1">
    <source>
        <dbReference type="ARBA" id="ARBA00010815"/>
    </source>
</evidence>
<dbReference type="PANTHER" id="PTHR43667:SF1">
    <property type="entry name" value="CYCLOPROPANE-FATTY-ACYL-PHOSPHOLIPID SYNTHASE"/>
    <property type="match status" value="1"/>
</dbReference>
<dbReference type="Gene3D" id="3.40.50.150">
    <property type="entry name" value="Vaccinia Virus protein VP39"/>
    <property type="match status" value="1"/>
</dbReference>
<proteinExistence type="inferred from homology"/>
<evidence type="ECO:0000313" key="8">
    <source>
        <dbReference type="Proteomes" id="UP000199648"/>
    </source>
</evidence>
<keyword evidence="3" id="KW-0808">Transferase</keyword>
<evidence type="ECO:0000313" key="7">
    <source>
        <dbReference type="EMBL" id="SCZ57792.1"/>
    </source>
</evidence>
<reference evidence="7 8" key="1">
    <citation type="submission" date="2016-10" db="EMBL/GenBank/DDBJ databases">
        <authorList>
            <person name="de Groot N.N."/>
        </authorList>
    </citation>
    <scope>NUCLEOTIDE SEQUENCE [LARGE SCALE GENOMIC DNA]</scope>
    <source>
        <strain evidence="7 8">HLD2</strain>
    </source>
</reference>
<dbReference type="OrthoDB" id="9782855at2"/>
<dbReference type="GO" id="GO:0008168">
    <property type="term" value="F:methyltransferase activity"/>
    <property type="evidence" value="ECO:0007669"/>
    <property type="project" value="UniProtKB-KW"/>
</dbReference>
<comment type="similarity">
    <text evidence="1">Belongs to the CFA/CMAS family.</text>
</comment>